<dbReference type="Gene3D" id="3.30.70.980">
    <property type="match status" value="2"/>
</dbReference>
<dbReference type="InterPro" id="IPR029072">
    <property type="entry name" value="YebC-like"/>
</dbReference>
<dbReference type="EMBL" id="MU857602">
    <property type="protein sequence ID" value="KAK4252188.1"/>
    <property type="molecule type" value="Genomic_DNA"/>
</dbReference>
<dbReference type="InterPro" id="IPR026564">
    <property type="entry name" value="Transcrip_reg_TACO1-like_dom3"/>
</dbReference>
<dbReference type="InterPro" id="IPR017856">
    <property type="entry name" value="Integrase-like_N"/>
</dbReference>
<dbReference type="SUPFAM" id="SSF75625">
    <property type="entry name" value="YebC-like"/>
    <property type="match status" value="1"/>
</dbReference>
<dbReference type="Pfam" id="PF01709">
    <property type="entry name" value="Transcrip_reg"/>
    <property type="match status" value="1"/>
</dbReference>
<evidence type="ECO:0000259" key="3">
    <source>
        <dbReference type="Pfam" id="PF01709"/>
    </source>
</evidence>
<protein>
    <submittedName>
        <fullName evidence="5">Transcriptional regulator TACO1-like protein</fullName>
    </submittedName>
</protein>
<reference evidence="5" key="1">
    <citation type="journal article" date="2023" name="Mol. Phylogenet. Evol.">
        <title>Genome-scale phylogeny and comparative genomics of the fungal order Sordariales.</title>
        <authorList>
            <person name="Hensen N."/>
            <person name="Bonometti L."/>
            <person name="Westerberg I."/>
            <person name="Brannstrom I.O."/>
            <person name="Guillou S."/>
            <person name="Cros-Aarteil S."/>
            <person name="Calhoun S."/>
            <person name="Haridas S."/>
            <person name="Kuo A."/>
            <person name="Mondo S."/>
            <person name="Pangilinan J."/>
            <person name="Riley R."/>
            <person name="LaButti K."/>
            <person name="Andreopoulos B."/>
            <person name="Lipzen A."/>
            <person name="Chen C."/>
            <person name="Yan M."/>
            <person name="Daum C."/>
            <person name="Ng V."/>
            <person name="Clum A."/>
            <person name="Steindorff A."/>
            <person name="Ohm R.A."/>
            <person name="Martin F."/>
            <person name="Silar P."/>
            <person name="Natvig D.O."/>
            <person name="Lalanne C."/>
            <person name="Gautier V."/>
            <person name="Ament-Velasquez S.L."/>
            <person name="Kruys A."/>
            <person name="Hutchinson M.I."/>
            <person name="Powell A.J."/>
            <person name="Barry K."/>
            <person name="Miller A.N."/>
            <person name="Grigoriev I.V."/>
            <person name="Debuchy R."/>
            <person name="Gladieux P."/>
            <person name="Hiltunen Thoren M."/>
            <person name="Johannesson H."/>
        </authorList>
    </citation>
    <scope>NUCLEOTIDE SEQUENCE</scope>
    <source>
        <strain evidence="5">CBS 359.72</strain>
    </source>
</reference>
<comment type="caution">
    <text evidence="5">The sequence shown here is derived from an EMBL/GenBank/DDBJ whole genome shotgun (WGS) entry which is preliminary data.</text>
</comment>
<comment type="subcellular location">
    <subcellularLocation>
        <location evidence="1">Mitochondrion</location>
    </subcellularLocation>
</comment>
<gene>
    <name evidence="5" type="ORF">C7999DRAFT_37160</name>
</gene>
<dbReference type="Gene3D" id="1.10.10.200">
    <property type="match status" value="1"/>
</dbReference>
<keyword evidence="6" id="KW-1185">Reference proteome</keyword>
<dbReference type="InterPro" id="IPR002876">
    <property type="entry name" value="Transcrip_reg_TACO1-like"/>
</dbReference>
<feature type="domain" description="TACO1/YebC-like second and third" evidence="3">
    <location>
        <begin position="117"/>
        <end position="276"/>
    </location>
</feature>
<evidence type="ECO:0000313" key="5">
    <source>
        <dbReference type="EMBL" id="KAK4252188.1"/>
    </source>
</evidence>
<comment type="similarity">
    <text evidence="2">Belongs to the TACO1 family.</text>
</comment>
<evidence type="ECO:0000313" key="6">
    <source>
        <dbReference type="Proteomes" id="UP001303647"/>
    </source>
</evidence>
<dbReference type="InterPro" id="IPR048300">
    <property type="entry name" value="TACO1_YebC-like_2nd/3rd_dom"/>
</dbReference>
<sequence>MASLFRPLAPLARPAKPSTICAQCRRAFGSSPVLQSGHNKWSKIRHDKAANDLKKNAARTHFCKNITLYSKLYGPDPNNNPQLASAIAAAKRASVPKDKIEGAIARGQGKSSGGEALESITFEAMIPPSIALIVDVETESKLRALQDLNQMVKKAKGSPSSSKFFFSRLGRVVFEKGESGLDVDQIMDDAIEAGAEDLENDAAGNIVVWTQPSGTMQVCKTVGSKFGLKILSSDIVWTANEDTKTRLDASDELVAFTELLEALREYPEVHAVYSNVSKGAMSEEQWAKIEGNLGT</sequence>
<dbReference type="FunFam" id="1.10.10.200:FF:000002">
    <property type="entry name" value="Probable transcriptional regulatory protein CLM62_37755"/>
    <property type="match status" value="1"/>
</dbReference>
<dbReference type="InterPro" id="IPR049083">
    <property type="entry name" value="TACO1_YebC_N"/>
</dbReference>
<evidence type="ECO:0000256" key="1">
    <source>
        <dbReference type="ARBA" id="ARBA00004173"/>
    </source>
</evidence>
<accession>A0AAN7D5B0</accession>
<organism evidence="5 6">
    <name type="scientific">Corynascus novoguineensis</name>
    <dbReference type="NCBI Taxonomy" id="1126955"/>
    <lineage>
        <taxon>Eukaryota</taxon>
        <taxon>Fungi</taxon>
        <taxon>Dikarya</taxon>
        <taxon>Ascomycota</taxon>
        <taxon>Pezizomycotina</taxon>
        <taxon>Sordariomycetes</taxon>
        <taxon>Sordariomycetidae</taxon>
        <taxon>Sordariales</taxon>
        <taxon>Chaetomiaceae</taxon>
        <taxon>Corynascus</taxon>
    </lineage>
</organism>
<feature type="domain" description="TACO1/YebC-like N-terminal" evidence="4">
    <location>
        <begin position="39"/>
        <end position="110"/>
    </location>
</feature>
<dbReference type="GO" id="GO:0005739">
    <property type="term" value="C:mitochondrion"/>
    <property type="evidence" value="ECO:0007669"/>
    <property type="project" value="UniProtKB-SubCell"/>
</dbReference>
<proteinExistence type="inferred from homology"/>
<evidence type="ECO:0000256" key="2">
    <source>
        <dbReference type="ARBA" id="ARBA00008724"/>
    </source>
</evidence>
<dbReference type="Proteomes" id="UP001303647">
    <property type="component" value="Unassembled WGS sequence"/>
</dbReference>
<reference evidence="5" key="2">
    <citation type="submission" date="2023-05" db="EMBL/GenBank/DDBJ databases">
        <authorList>
            <consortium name="Lawrence Berkeley National Laboratory"/>
            <person name="Steindorff A."/>
            <person name="Hensen N."/>
            <person name="Bonometti L."/>
            <person name="Westerberg I."/>
            <person name="Brannstrom I.O."/>
            <person name="Guillou S."/>
            <person name="Cros-Aarteil S."/>
            <person name="Calhoun S."/>
            <person name="Haridas S."/>
            <person name="Kuo A."/>
            <person name="Mondo S."/>
            <person name="Pangilinan J."/>
            <person name="Riley R."/>
            <person name="Labutti K."/>
            <person name="Andreopoulos B."/>
            <person name="Lipzen A."/>
            <person name="Chen C."/>
            <person name="Yanf M."/>
            <person name="Daum C."/>
            <person name="Ng V."/>
            <person name="Clum A."/>
            <person name="Ohm R."/>
            <person name="Martin F."/>
            <person name="Silar P."/>
            <person name="Natvig D."/>
            <person name="Lalanne C."/>
            <person name="Gautier V."/>
            <person name="Ament-Velasquez S.L."/>
            <person name="Kruys A."/>
            <person name="Hutchinson M.I."/>
            <person name="Powell A.J."/>
            <person name="Barry K."/>
            <person name="Miller A.N."/>
            <person name="Grigoriev I.V."/>
            <person name="Debuchy R."/>
            <person name="Gladieux P."/>
            <person name="Thoren M.H."/>
            <person name="Johannesson H."/>
        </authorList>
    </citation>
    <scope>NUCLEOTIDE SEQUENCE</scope>
    <source>
        <strain evidence="5">CBS 359.72</strain>
    </source>
</reference>
<dbReference type="PANTHER" id="PTHR12532:SF0">
    <property type="entry name" value="TRANSLATIONAL ACTIVATOR OF CYTOCHROME C OXIDASE 1"/>
    <property type="match status" value="1"/>
</dbReference>
<dbReference type="AlphaFoldDB" id="A0AAN7D5B0"/>
<evidence type="ECO:0000259" key="4">
    <source>
        <dbReference type="Pfam" id="PF20772"/>
    </source>
</evidence>
<name>A0AAN7D5B0_9PEZI</name>
<dbReference type="PANTHER" id="PTHR12532">
    <property type="entry name" value="TRANSLATIONAL ACTIVATOR OF CYTOCHROME C OXIDASE 1"/>
    <property type="match status" value="1"/>
</dbReference>
<dbReference type="Pfam" id="PF20772">
    <property type="entry name" value="TACO1_YebC_N"/>
    <property type="match status" value="1"/>
</dbReference>